<keyword evidence="3" id="KW-1185">Reference proteome</keyword>
<organism evidence="2 3">
    <name type="scientific">Alterirhizorhabdus solaris</name>
    <dbReference type="NCBI Taxonomy" id="2529389"/>
    <lineage>
        <taxon>Bacteria</taxon>
        <taxon>Pseudomonadati</taxon>
        <taxon>Pseudomonadota</taxon>
        <taxon>Alphaproteobacteria</taxon>
        <taxon>Sphingomonadales</taxon>
        <taxon>Rhizorhabdaceae</taxon>
        <taxon>Alterirhizorhabdus</taxon>
    </lineage>
</organism>
<name>A0A558RAA1_9SPHN</name>
<gene>
    <name evidence="2" type="ORF">FOY91_04535</name>
</gene>
<evidence type="ECO:0000256" key="1">
    <source>
        <dbReference type="SAM" id="SignalP"/>
    </source>
</evidence>
<protein>
    <recommendedName>
        <fullName evidence="4">DUF4124 domain-containing protein</fullName>
    </recommendedName>
</protein>
<accession>A0A558RAA1</accession>
<evidence type="ECO:0000313" key="2">
    <source>
        <dbReference type="EMBL" id="TVV76309.1"/>
    </source>
</evidence>
<feature type="chain" id="PRO_5022223953" description="DUF4124 domain-containing protein" evidence="1">
    <location>
        <begin position="24"/>
        <end position="136"/>
    </location>
</feature>
<dbReference type="Proteomes" id="UP000318681">
    <property type="component" value="Unassembled WGS sequence"/>
</dbReference>
<evidence type="ECO:0000313" key="3">
    <source>
        <dbReference type="Proteomes" id="UP000318681"/>
    </source>
</evidence>
<reference evidence="2 3" key="1">
    <citation type="submission" date="2019-07" db="EMBL/GenBank/DDBJ databases">
        <title>Sphingomonas solaris sp. nov., isolated from a solar panel from Boston, Massachusetts.</title>
        <authorList>
            <person name="Tanner K."/>
            <person name="Pascual J."/>
            <person name="Mancuso C."/>
            <person name="Pereto J."/>
            <person name="Khalil A."/>
            <person name="Vilanova C."/>
        </authorList>
    </citation>
    <scope>NUCLEOTIDE SEQUENCE [LARGE SCALE GENOMIC DNA]</scope>
    <source>
        <strain evidence="2 3">R4DWN</strain>
    </source>
</reference>
<sequence length="136" mass="14740">MTRLAFSGLSALLLLTAASAAHADTAAATPARQSALIVYGNDPCPKGEGDEIVVCAREPESERYRIPKKLRKTKPDETGARSWSDRVPVLEEASRPQRPNSCTTVGASGQTGCTQAMLRQWFAERRAVEADNREVP</sequence>
<dbReference type="EMBL" id="VNIM01000011">
    <property type="protein sequence ID" value="TVV76309.1"/>
    <property type="molecule type" value="Genomic_DNA"/>
</dbReference>
<proteinExistence type="predicted"/>
<dbReference type="OrthoDB" id="7570448at2"/>
<dbReference type="RefSeq" id="WP_145148584.1">
    <property type="nucleotide sequence ID" value="NZ_VNIM01000011.1"/>
</dbReference>
<comment type="caution">
    <text evidence="2">The sequence shown here is derived from an EMBL/GenBank/DDBJ whole genome shotgun (WGS) entry which is preliminary data.</text>
</comment>
<feature type="signal peptide" evidence="1">
    <location>
        <begin position="1"/>
        <end position="23"/>
    </location>
</feature>
<keyword evidence="1" id="KW-0732">Signal</keyword>
<evidence type="ECO:0008006" key="4">
    <source>
        <dbReference type="Google" id="ProtNLM"/>
    </source>
</evidence>
<dbReference type="AlphaFoldDB" id="A0A558RAA1"/>